<proteinExistence type="predicted"/>
<reference evidence="2" key="1">
    <citation type="submission" date="2013-07" db="EMBL/GenBank/DDBJ databases">
        <title>Sub-species coevolution in mutualistic symbiosis.</title>
        <authorList>
            <person name="Murfin K."/>
            <person name="Klassen J."/>
            <person name="Lee M."/>
            <person name="Forst S."/>
            <person name="Stock P."/>
            <person name="Goodrich-Blair H."/>
        </authorList>
    </citation>
    <scope>NUCLEOTIDE SEQUENCE [LARGE SCALE GENOMIC DNA]</scope>
    <source>
        <strain evidence="2">Oregonense</strain>
    </source>
</reference>
<keyword evidence="1" id="KW-1133">Transmembrane helix</keyword>
<dbReference type="EMBL" id="CBSX010000166">
    <property type="protein sequence ID" value="CDH06840.1"/>
    <property type="molecule type" value="Genomic_DNA"/>
</dbReference>
<gene>
    <name evidence="2" type="ORF">XBO1_2480017</name>
</gene>
<dbReference type="HOGENOM" id="CLU_3124232_0_0_6"/>
<sequence>MVAGADLRLVYSGVSRHRLGGIYVNIFTCVIGYYGLPGIYTTCLTACLIQ</sequence>
<comment type="caution">
    <text evidence="2">The sequence shown here is derived from an EMBL/GenBank/DDBJ whole genome shotgun (WGS) entry which is preliminary data.</text>
</comment>
<keyword evidence="1" id="KW-0812">Transmembrane</keyword>
<dbReference type="Proteomes" id="UP000028483">
    <property type="component" value="Unassembled WGS sequence"/>
</dbReference>
<organism evidence="2">
    <name type="scientific">Xenorhabdus bovienii str. oregonense</name>
    <dbReference type="NCBI Taxonomy" id="1398202"/>
    <lineage>
        <taxon>Bacteria</taxon>
        <taxon>Pseudomonadati</taxon>
        <taxon>Pseudomonadota</taxon>
        <taxon>Gammaproteobacteria</taxon>
        <taxon>Enterobacterales</taxon>
        <taxon>Morganellaceae</taxon>
        <taxon>Xenorhabdus</taxon>
    </lineage>
</organism>
<protein>
    <submittedName>
        <fullName evidence="2">Uncharacterized protein</fullName>
    </submittedName>
</protein>
<evidence type="ECO:0000256" key="1">
    <source>
        <dbReference type="SAM" id="Phobius"/>
    </source>
</evidence>
<evidence type="ECO:0000313" key="2">
    <source>
        <dbReference type="EMBL" id="CDH06840.1"/>
    </source>
</evidence>
<keyword evidence="1" id="KW-0472">Membrane</keyword>
<accession>A0A077P6S6</accession>
<feature type="transmembrane region" description="Helical" evidence="1">
    <location>
        <begin position="22"/>
        <end position="49"/>
    </location>
</feature>
<name>A0A077P6S6_XENBV</name>
<dbReference type="AlphaFoldDB" id="A0A077P6S6"/>